<dbReference type="InterPro" id="IPR011004">
    <property type="entry name" value="Trimer_LpxA-like_sf"/>
</dbReference>
<dbReference type="EMBL" id="MZGS01000032">
    <property type="protein sequence ID" value="PWB84735.1"/>
    <property type="molecule type" value="Genomic_DNA"/>
</dbReference>
<dbReference type="PANTHER" id="PTHR23416">
    <property type="entry name" value="SIALIC ACID SYNTHASE-RELATED"/>
    <property type="match status" value="1"/>
</dbReference>
<sequence length="179" mass="19486">MDFERVDMREMTEEEMTKAGEMAEIVFKLNHTMPNTDEYNSLLKELLGDNLGENSQIMAPIAGAAFDRLKVGNNVFINSNSLLMARGGITIEDDVMLAANVQLLSNNHDEYDRQVLTCKPIHIKKGAWIGAGASILPGVTIGEYAIVGAGAIVTKDIGDYEVAVGIPAKVVKTLDKDKF</sequence>
<dbReference type="Proteomes" id="UP000251717">
    <property type="component" value="Unassembled WGS sequence"/>
</dbReference>
<dbReference type="PANTHER" id="PTHR23416:SF23">
    <property type="entry name" value="ACETYLTRANSFERASE C18B11.09C-RELATED"/>
    <property type="match status" value="1"/>
</dbReference>
<evidence type="ECO:0000256" key="2">
    <source>
        <dbReference type="ARBA" id="ARBA00022679"/>
    </source>
</evidence>
<accession>A0A315XJK4</accession>
<evidence type="ECO:0000313" key="4">
    <source>
        <dbReference type="Proteomes" id="UP000251717"/>
    </source>
</evidence>
<dbReference type="AlphaFoldDB" id="A0A315XJK4"/>
<dbReference type="InterPro" id="IPR018357">
    <property type="entry name" value="Hexapep_transf_CS"/>
</dbReference>
<keyword evidence="4" id="KW-1185">Reference proteome</keyword>
<dbReference type="Pfam" id="PF00132">
    <property type="entry name" value="Hexapep"/>
    <property type="match status" value="1"/>
</dbReference>
<dbReference type="PROSITE" id="PS00101">
    <property type="entry name" value="HEXAPEP_TRANSFERASES"/>
    <property type="match status" value="1"/>
</dbReference>
<organism evidence="3 4">
    <name type="scientific">Methanobrevibacter thaueri</name>
    <dbReference type="NCBI Taxonomy" id="190975"/>
    <lineage>
        <taxon>Archaea</taxon>
        <taxon>Methanobacteriati</taxon>
        <taxon>Methanobacteriota</taxon>
        <taxon>Methanomada group</taxon>
        <taxon>Methanobacteria</taxon>
        <taxon>Methanobacteriales</taxon>
        <taxon>Methanobacteriaceae</taxon>
        <taxon>Methanobrevibacter</taxon>
    </lineage>
</organism>
<keyword evidence="3" id="KW-0012">Acyltransferase</keyword>
<dbReference type="EC" id="2.3.1.-" evidence="3"/>
<comment type="similarity">
    <text evidence="1">Belongs to the transferase hexapeptide repeat family.</text>
</comment>
<gene>
    <name evidence="3" type="ORF">MBBTH_21570</name>
</gene>
<name>A0A315XJK4_9EURY</name>
<dbReference type="GO" id="GO:0008374">
    <property type="term" value="F:O-acyltransferase activity"/>
    <property type="evidence" value="ECO:0007669"/>
    <property type="project" value="TreeGrafter"/>
</dbReference>
<dbReference type="OrthoDB" id="1475at2157"/>
<evidence type="ECO:0000313" key="3">
    <source>
        <dbReference type="EMBL" id="PWB84735.1"/>
    </source>
</evidence>
<dbReference type="InterPro" id="IPR001451">
    <property type="entry name" value="Hexapep"/>
</dbReference>
<keyword evidence="2 3" id="KW-0808">Transferase</keyword>
<dbReference type="Gene3D" id="2.160.10.10">
    <property type="entry name" value="Hexapeptide repeat proteins"/>
    <property type="match status" value="1"/>
</dbReference>
<dbReference type="InterPro" id="IPR051159">
    <property type="entry name" value="Hexapeptide_acetyltransf"/>
</dbReference>
<proteinExistence type="inferred from homology"/>
<dbReference type="Pfam" id="PF14602">
    <property type="entry name" value="Hexapep_2"/>
    <property type="match status" value="1"/>
</dbReference>
<protein>
    <submittedName>
        <fullName evidence="3">Putative acetyltransferase</fullName>
        <ecNumber evidence="3">2.3.1.-</ecNumber>
    </submittedName>
</protein>
<reference evidence="3 4" key="1">
    <citation type="submission" date="2017-03" db="EMBL/GenBank/DDBJ databases">
        <title>Genome sequence of Methanobrevibacter thaueri.</title>
        <authorList>
            <person name="Poehlein A."/>
            <person name="Seedorf H."/>
            <person name="Daniel R."/>
        </authorList>
    </citation>
    <scope>NUCLEOTIDE SEQUENCE [LARGE SCALE GENOMIC DNA]</scope>
    <source>
        <strain evidence="3 4">DSM 11995</strain>
    </source>
</reference>
<evidence type="ECO:0000256" key="1">
    <source>
        <dbReference type="ARBA" id="ARBA00007274"/>
    </source>
</evidence>
<comment type="caution">
    <text evidence="3">The sequence shown here is derived from an EMBL/GenBank/DDBJ whole genome shotgun (WGS) entry which is preliminary data.</text>
</comment>
<dbReference type="SUPFAM" id="SSF51161">
    <property type="entry name" value="Trimeric LpxA-like enzymes"/>
    <property type="match status" value="1"/>
</dbReference>
<dbReference type="RefSeq" id="WP_116593029.1">
    <property type="nucleotide sequence ID" value="NZ_MZGS01000032.1"/>
</dbReference>